<keyword evidence="5 14" id="KW-0812">Transmembrane</keyword>
<evidence type="ECO:0000256" key="4">
    <source>
        <dbReference type="ARBA" id="ARBA00022475"/>
    </source>
</evidence>
<keyword evidence="11 14" id="KW-0739">Sodium transport</keyword>
<comment type="function">
    <text evidence="14">Catalyzes the sodium-dependent uptake of extracellular L-proline.</text>
</comment>
<keyword evidence="10 14" id="KW-0472">Membrane</keyword>
<evidence type="ECO:0000256" key="11">
    <source>
        <dbReference type="ARBA" id="ARBA00023201"/>
    </source>
</evidence>
<dbReference type="PANTHER" id="PTHR48086">
    <property type="entry name" value="SODIUM/PROLINE SYMPORTER-RELATED"/>
    <property type="match status" value="1"/>
</dbReference>
<dbReference type="NCBIfam" id="TIGR00813">
    <property type="entry name" value="sss"/>
    <property type="match status" value="1"/>
</dbReference>
<evidence type="ECO:0000256" key="10">
    <source>
        <dbReference type="ARBA" id="ARBA00023136"/>
    </source>
</evidence>
<comment type="catalytic activity">
    <reaction evidence="12">
        <text>L-proline(in) + Na(+)(in) = L-proline(out) + Na(+)(out)</text>
        <dbReference type="Rhea" id="RHEA:28967"/>
        <dbReference type="ChEBI" id="CHEBI:29101"/>
        <dbReference type="ChEBI" id="CHEBI:60039"/>
    </reaction>
</comment>
<evidence type="ECO:0000313" key="16">
    <source>
        <dbReference type="Proteomes" id="UP001500782"/>
    </source>
</evidence>
<feature type="transmembrane region" description="Helical" evidence="14">
    <location>
        <begin position="369"/>
        <end position="393"/>
    </location>
</feature>
<comment type="subcellular location">
    <subcellularLocation>
        <location evidence="1 14">Cell membrane</location>
        <topology evidence="1 14">Multi-pass membrane protein</topology>
    </subcellularLocation>
</comment>
<dbReference type="InterPro" id="IPR001734">
    <property type="entry name" value="Na/solute_symporter"/>
</dbReference>
<evidence type="ECO:0000313" key="15">
    <source>
        <dbReference type="EMBL" id="GAA0328926.1"/>
    </source>
</evidence>
<dbReference type="PROSITE" id="PS00457">
    <property type="entry name" value="NA_SOLUT_SYMP_2"/>
    <property type="match status" value="1"/>
</dbReference>
<feature type="transmembrane region" description="Helical" evidence="14">
    <location>
        <begin position="248"/>
        <end position="268"/>
    </location>
</feature>
<feature type="transmembrane region" description="Helical" evidence="14">
    <location>
        <begin position="122"/>
        <end position="144"/>
    </location>
</feature>
<dbReference type="Pfam" id="PF00474">
    <property type="entry name" value="SSF"/>
    <property type="match status" value="1"/>
</dbReference>
<dbReference type="InterPro" id="IPR018212">
    <property type="entry name" value="Na/solute_symporter_CS"/>
</dbReference>
<dbReference type="Proteomes" id="UP001500782">
    <property type="component" value="Unassembled WGS sequence"/>
</dbReference>
<keyword evidence="14" id="KW-0029">Amino-acid transport</keyword>
<reference evidence="16" key="1">
    <citation type="journal article" date="2019" name="Int. J. Syst. Evol. Microbiol.">
        <title>The Global Catalogue of Microorganisms (GCM) 10K type strain sequencing project: providing services to taxonomists for standard genome sequencing and annotation.</title>
        <authorList>
            <consortium name="The Broad Institute Genomics Platform"/>
            <consortium name="The Broad Institute Genome Sequencing Center for Infectious Disease"/>
            <person name="Wu L."/>
            <person name="Ma J."/>
        </authorList>
    </citation>
    <scope>NUCLEOTIDE SEQUENCE [LARGE SCALE GENOMIC DNA]</scope>
    <source>
        <strain evidence="16">JCM 9731</strain>
    </source>
</reference>
<keyword evidence="4 14" id="KW-1003">Cell membrane</keyword>
<evidence type="ECO:0000256" key="1">
    <source>
        <dbReference type="ARBA" id="ARBA00004651"/>
    </source>
</evidence>
<feature type="transmembrane region" description="Helical" evidence="14">
    <location>
        <begin position="57"/>
        <end position="82"/>
    </location>
</feature>
<comment type="caution">
    <text evidence="15">The sequence shown here is derived from an EMBL/GenBank/DDBJ whole genome shotgun (WGS) entry which is preliminary data.</text>
</comment>
<keyword evidence="16" id="KW-1185">Reference proteome</keyword>
<gene>
    <name evidence="15" type="primary">putP</name>
    <name evidence="15" type="ORF">GCM10008967_19310</name>
</gene>
<evidence type="ECO:0000256" key="2">
    <source>
        <dbReference type="ARBA" id="ARBA00006434"/>
    </source>
</evidence>
<feature type="transmembrane region" description="Helical" evidence="14">
    <location>
        <begin position="527"/>
        <end position="548"/>
    </location>
</feature>
<evidence type="ECO:0000256" key="7">
    <source>
        <dbReference type="ARBA" id="ARBA00022989"/>
    </source>
</evidence>
<dbReference type="PANTHER" id="PTHR48086:SF3">
    <property type="entry name" value="SODIUM_PROLINE SYMPORTER"/>
    <property type="match status" value="1"/>
</dbReference>
<feature type="transmembrane region" description="Helical" evidence="14">
    <location>
        <begin position="460"/>
        <end position="482"/>
    </location>
</feature>
<evidence type="ECO:0000256" key="9">
    <source>
        <dbReference type="ARBA" id="ARBA00023065"/>
    </source>
</evidence>
<evidence type="ECO:0000256" key="13">
    <source>
        <dbReference type="RuleBase" id="RU362091"/>
    </source>
</evidence>
<evidence type="ECO:0000256" key="3">
    <source>
        <dbReference type="ARBA" id="ARBA00022448"/>
    </source>
</evidence>
<feature type="transmembrane region" description="Helical" evidence="14">
    <location>
        <begin position="288"/>
        <end position="312"/>
    </location>
</feature>
<evidence type="ECO:0000256" key="6">
    <source>
        <dbReference type="ARBA" id="ARBA00022847"/>
    </source>
</evidence>
<dbReference type="EMBL" id="BAAADJ010000020">
    <property type="protein sequence ID" value="GAA0328926.1"/>
    <property type="molecule type" value="Genomic_DNA"/>
</dbReference>
<evidence type="ECO:0000256" key="14">
    <source>
        <dbReference type="RuleBase" id="RU366012"/>
    </source>
</evidence>
<dbReference type="InterPro" id="IPR050277">
    <property type="entry name" value="Sodium:Solute_Symporter"/>
</dbReference>
<organism evidence="15 16">
    <name type="scientific">Bacillus carboniphilus</name>
    <dbReference type="NCBI Taxonomy" id="86663"/>
    <lineage>
        <taxon>Bacteria</taxon>
        <taxon>Bacillati</taxon>
        <taxon>Bacillota</taxon>
        <taxon>Bacilli</taxon>
        <taxon>Bacillales</taxon>
        <taxon>Bacillaceae</taxon>
        <taxon>Bacillus</taxon>
    </lineage>
</organism>
<sequence length="571" mass="61988">MLNIYTFVDFILNIQPVLKSIICYSKSGRRLETKNDSFVNGDLVTKKFRTRKGTDPYFMETGTLITFIVYLIAMLGIGIVSYKLTNNLSDYVLGGRKLGPAVTALSAGASDMSSWLLLGLPGLAYATGLSSIWMSVGLTVGAYLNWKLVAPRLRTYTEVADDSITVPDFLENRFKDKSRVLRVISALVILVFFTFYASSGLVGGGLLFQETFGLSYSTGLIIGAIVIISYTFLGGYLAVSWTDFIQGLLMFLALIVLPIVALFELGGLNETIETVKSMDAGYFDPFNGMTALGIISLAAWGLGYFGQPHIIVRFMGIKSAEDVPKARRIGMTWMILAMVGAVATGIIGIAYFAADPLITADFDNSEKVFIFFAEVLFNPVVSGILLAAILSAIMSTIDSQLLVSSSALAEDFYKALFRKNASQKELMWVGRFGVVLIALIAIILAFSGDPANGGAKVLTLVSYAWAGFGAAFGPVILFALFWKRMTRNGAIAGMVVGAVTVVVWKLLSTPTTNEAGEVIKEAVIPFSLYEIVPGFILATVAILIFSYVGKEPNKKMENEFDETVEQLEDIK</sequence>
<keyword evidence="6 14" id="KW-0769">Symport</keyword>
<dbReference type="InterPro" id="IPR011851">
    <property type="entry name" value="Na/Pro_symporter"/>
</dbReference>
<keyword evidence="8 14" id="KW-0915">Sodium</keyword>
<name>A0ABP3FYZ0_9BACI</name>
<evidence type="ECO:0000256" key="12">
    <source>
        <dbReference type="ARBA" id="ARBA00033708"/>
    </source>
</evidence>
<feature type="transmembrane region" description="Helical" evidence="14">
    <location>
        <begin position="428"/>
        <end position="448"/>
    </location>
</feature>
<feature type="transmembrane region" description="Helical" evidence="14">
    <location>
        <begin position="333"/>
        <end position="354"/>
    </location>
</feature>
<dbReference type="PROSITE" id="PS50283">
    <property type="entry name" value="NA_SOLUT_SYMP_3"/>
    <property type="match status" value="1"/>
</dbReference>
<dbReference type="NCBIfam" id="TIGR02121">
    <property type="entry name" value="Na_Pro_sym"/>
    <property type="match status" value="1"/>
</dbReference>
<comment type="similarity">
    <text evidence="2 13">Belongs to the sodium:solute symporter (SSF) (TC 2.A.21) family.</text>
</comment>
<accession>A0ABP3FYZ0</accession>
<keyword evidence="9 14" id="KW-0406">Ion transport</keyword>
<feature type="transmembrane region" description="Helical" evidence="14">
    <location>
        <begin position="220"/>
        <end position="241"/>
    </location>
</feature>
<dbReference type="Gene3D" id="1.20.1730.10">
    <property type="entry name" value="Sodium/glucose cotransporter"/>
    <property type="match status" value="1"/>
</dbReference>
<keyword evidence="3 14" id="KW-0813">Transport</keyword>
<dbReference type="CDD" id="cd11475">
    <property type="entry name" value="SLC5sbd_PutP"/>
    <property type="match status" value="1"/>
</dbReference>
<feature type="transmembrane region" description="Helical" evidence="14">
    <location>
        <begin position="183"/>
        <end position="208"/>
    </location>
</feature>
<keyword evidence="7 14" id="KW-1133">Transmembrane helix</keyword>
<feature type="transmembrane region" description="Helical" evidence="14">
    <location>
        <begin position="489"/>
        <end position="507"/>
    </location>
</feature>
<protein>
    <recommendedName>
        <fullName evidence="14">Sodium/proline symporter</fullName>
    </recommendedName>
    <alternativeName>
        <fullName evidence="14">Proline permease</fullName>
    </alternativeName>
</protein>
<evidence type="ECO:0000256" key="8">
    <source>
        <dbReference type="ARBA" id="ARBA00023053"/>
    </source>
</evidence>
<evidence type="ECO:0000256" key="5">
    <source>
        <dbReference type="ARBA" id="ARBA00022692"/>
    </source>
</evidence>
<proteinExistence type="inferred from homology"/>
<dbReference type="InterPro" id="IPR038377">
    <property type="entry name" value="Na/Glc_symporter_sf"/>
</dbReference>